<name>A0A7R9LCW2_9ACAR</name>
<evidence type="ECO:0000256" key="3">
    <source>
        <dbReference type="ARBA" id="ARBA00004245"/>
    </source>
</evidence>
<evidence type="ECO:0000256" key="11">
    <source>
        <dbReference type="ARBA" id="ARBA00023128"/>
    </source>
</evidence>
<keyword evidence="11" id="KW-0496">Mitochondrion</keyword>
<protein>
    <recommendedName>
        <fullName evidence="14">peptidylprolyl isomerase</fullName>
        <ecNumber evidence="14">5.2.1.8</ecNumber>
    </recommendedName>
</protein>
<evidence type="ECO:0000256" key="14">
    <source>
        <dbReference type="PROSITE-ProRule" id="PRU00277"/>
    </source>
</evidence>
<feature type="compositionally biased region" description="Basic and acidic residues" evidence="16">
    <location>
        <begin position="10"/>
        <end position="21"/>
    </location>
</feature>
<comment type="subcellular location">
    <subcellularLocation>
        <location evidence="3">Cytoplasm</location>
        <location evidence="3">Cytoskeleton</location>
    </subcellularLocation>
    <subcellularLocation>
        <location evidence="4">Cytoplasm</location>
        <location evidence="4">Cytosol</location>
    </subcellularLocation>
    <subcellularLocation>
        <location evidence="2">Mitochondrion</location>
    </subcellularLocation>
    <subcellularLocation>
        <location evidence="1">Nucleus</location>
    </subcellularLocation>
</comment>
<dbReference type="Gene3D" id="1.25.40.10">
    <property type="entry name" value="Tetratricopeptide repeat domain"/>
    <property type="match status" value="1"/>
</dbReference>
<feature type="repeat" description="TPR" evidence="15">
    <location>
        <begin position="306"/>
        <end position="339"/>
    </location>
</feature>
<dbReference type="InterPro" id="IPR001179">
    <property type="entry name" value="PPIase_FKBP_dom"/>
</dbReference>
<dbReference type="Gene3D" id="3.10.50.40">
    <property type="match status" value="1"/>
</dbReference>
<evidence type="ECO:0000256" key="10">
    <source>
        <dbReference type="ARBA" id="ARBA00022990"/>
    </source>
</evidence>
<keyword evidence="14" id="KW-0697">Rotamase</keyword>
<dbReference type="GO" id="GO:0003755">
    <property type="term" value="F:peptidyl-prolyl cis-trans isomerase activity"/>
    <property type="evidence" value="ECO:0007669"/>
    <property type="project" value="UniProtKB-KW"/>
</dbReference>
<keyword evidence="19" id="KW-1185">Reference proteome</keyword>
<dbReference type="InterPro" id="IPR011990">
    <property type="entry name" value="TPR-like_helical_dom_sf"/>
</dbReference>
<dbReference type="GO" id="GO:0044183">
    <property type="term" value="F:protein folding chaperone"/>
    <property type="evidence" value="ECO:0007669"/>
    <property type="project" value="TreeGrafter"/>
</dbReference>
<evidence type="ECO:0000313" key="19">
    <source>
        <dbReference type="Proteomes" id="UP000728032"/>
    </source>
</evidence>
<comment type="catalytic activity">
    <reaction evidence="14">
        <text>[protein]-peptidylproline (omega=180) = [protein]-peptidylproline (omega=0)</text>
        <dbReference type="Rhea" id="RHEA:16237"/>
        <dbReference type="Rhea" id="RHEA-COMP:10747"/>
        <dbReference type="Rhea" id="RHEA-COMP:10748"/>
        <dbReference type="ChEBI" id="CHEBI:83833"/>
        <dbReference type="ChEBI" id="CHEBI:83834"/>
        <dbReference type="EC" id="5.2.1.8"/>
    </reaction>
</comment>
<reference evidence="18" key="1">
    <citation type="submission" date="2020-11" db="EMBL/GenBank/DDBJ databases">
        <authorList>
            <person name="Tran Van P."/>
        </authorList>
    </citation>
    <scope>NUCLEOTIDE SEQUENCE</scope>
</reference>
<feature type="region of interest" description="Disordered" evidence="16">
    <location>
        <begin position="1"/>
        <end position="65"/>
    </location>
</feature>
<dbReference type="PROSITE" id="PS50005">
    <property type="entry name" value="TPR"/>
    <property type="match status" value="1"/>
</dbReference>
<evidence type="ECO:0000256" key="15">
    <source>
        <dbReference type="PROSITE-ProRule" id="PRU00339"/>
    </source>
</evidence>
<dbReference type="GO" id="GO:0012505">
    <property type="term" value="C:endomembrane system"/>
    <property type="evidence" value="ECO:0007669"/>
    <property type="project" value="TreeGrafter"/>
</dbReference>
<dbReference type="InterPro" id="IPR013105">
    <property type="entry name" value="TPR_2"/>
</dbReference>
<dbReference type="EMBL" id="OC915209">
    <property type="protein sequence ID" value="CAD7639272.1"/>
    <property type="molecule type" value="Genomic_DNA"/>
</dbReference>
<evidence type="ECO:0000256" key="2">
    <source>
        <dbReference type="ARBA" id="ARBA00004173"/>
    </source>
</evidence>
<feature type="compositionally biased region" description="Basic and acidic residues" evidence="16">
    <location>
        <begin position="54"/>
        <end position="64"/>
    </location>
</feature>
<evidence type="ECO:0000313" key="18">
    <source>
        <dbReference type="EMBL" id="CAD7639272.1"/>
    </source>
</evidence>
<feature type="domain" description="PPIase FKBP-type" evidence="17">
    <location>
        <begin position="94"/>
        <end position="181"/>
    </location>
</feature>
<dbReference type="InterPro" id="IPR050754">
    <property type="entry name" value="FKBP4/5/8-like"/>
</dbReference>
<dbReference type="GO" id="GO:0005829">
    <property type="term" value="C:cytosol"/>
    <property type="evidence" value="ECO:0007669"/>
    <property type="project" value="UniProtKB-SubCell"/>
</dbReference>
<evidence type="ECO:0000256" key="4">
    <source>
        <dbReference type="ARBA" id="ARBA00004514"/>
    </source>
</evidence>
<dbReference type="Pfam" id="PF00254">
    <property type="entry name" value="FKBP_C"/>
    <property type="match status" value="1"/>
</dbReference>
<evidence type="ECO:0000256" key="9">
    <source>
        <dbReference type="ARBA" id="ARBA00022803"/>
    </source>
</evidence>
<evidence type="ECO:0000256" key="8">
    <source>
        <dbReference type="ARBA" id="ARBA00022737"/>
    </source>
</evidence>
<keyword evidence="10" id="KW-0007">Acetylation</keyword>
<accession>A0A7R9LCW2</accession>
<dbReference type="EC" id="5.2.1.8" evidence="14"/>
<keyword evidence="14" id="KW-0413">Isomerase</keyword>
<dbReference type="GO" id="GO:0005634">
    <property type="term" value="C:nucleus"/>
    <property type="evidence" value="ECO:0007669"/>
    <property type="project" value="UniProtKB-SubCell"/>
</dbReference>
<dbReference type="SUPFAM" id="SSF54534">
    <property type="entry name" value="FKBP-like"/>
    <property type="match status" value="1"/>
</dbReference>
<dbReference type="PANTHER" id="PTHR46512">
    <property type="entry name" value="PEPTIDYLPROLYL ISOMERASE"/>
    <property type="match status" value="1"/>
</dbReference>
<dbReference type="InterPro" id="IPR019734">
    <property type="entry name" value="TPR_rpt"/>
</dbReference>
<dbReference type="GO" id="GO:0005740">
    <property type="term" value="C:mitochondrial envelope"/>
    <property type="evidence" value="ECO:0007669"/>
    <property type="project" value="TreeGrafter"/>
</dbReference>
<dbReference type="SUPFAM" id="SSF48452">
    <property type="entry name" value="TPR-like"/>
    <property type="match status" value="1"/>
</dbReference>
<keyword evidence="8" id="KW-0677">Repeat</keyword>
<dbReference type="AlphaFoldDB" id="A0A7R9LCW2"/>
<dbReference type="OrthoDB" id="532682at2759"/>
<feature type="compositionally biased region" description="Basic and acidic residues" evidence="16">
    <location>
        <begin position="34"/>
        <end position="47"/>
    </location>
</feature>
<evidence type="ECO:0000256" key="6">
    <source>
        <dbReference type="ARBA" id="ARBA00022553"/>
    </source>
</evidence>
<evidence type="ECO:0000256" key="7">
    <source>
        <dbReference type="ARBA" id="ARBA00022701"/>
    </source>
</evidence>
<dbReference type="Pfam" id="PF07719">
    <property type="entry name" value="TPR_2"/>
    <property type="match status" value="1"/>
</dbReference>
<keyword evidence="12" id="KW-0963">Cytoplasm</keyword>
<keyword evidence="6" id="KW-0597">Phosphoprotein</keyword>
<evidence type="ECO:0000256" key="12">
    <source>
        <dbReference type="ARBA" id="ARBA00023212"/>
    </source>
</evidence>
<dbReference type="GO" id="GO:0016020">
    <property type="term" value="C:membrane"/>
    <property type="evidence" value="ECO:0007669"/>
    <property type="project" value="TreeGrafter"/>
</dbReference>
<keyword evidence="7" id="KW-0493">Microtubule</keyword>
<keyword evidence="13" id="KW-0539">Nucleus</keyword>
<sequence>MSDQSVVDQKAPEEQEDKQSSDGESTADDMPPLEDIKYDDQTDESLKKKNIVIPEDKPQPKPAEDGWLDVLDNGELKKFVLTAGAVGQPRPERGCIVAIKLIAKLFDTQEVLESESHDLIDVIVGESDLFQGLDLIIPLMDQKEVARVVVSSRFAYGKTGVPDVVPPNATLDCELHVVSVRWMDEDFVLPIVDRIRIGNRKKERGNFWFARQEYSTCIQCYKSGLKLLDATEDELESVDGNEMKEHLDQQMKGLQKDGEDEAKVKELVDIRCTTYNNLAMAQMKIEDFNGALKSVEAVLVSQANNVKALFRRGKILAEKGELEQAIESLKTGLRLDPDNKAIAQELNKYGNKRKKELVTERDLYKRMLQLDKSSTDPSKGIQSNSSDNKWRKWSLIGGAVTASLAVVSALTYKFIQ</sequence>
<evidence type="ECO:0000256" key="1">
    <source>
        <dbReference type="ARBA" id="ARBA00004123"/>
    </source>
</evidence>
<dbReference type="Proteomes" id="UP000728032">
    <property type="component" value="Unassembled WGS sequence"/>
</dbReference>
<dbReference type="InterPro" id="IPR046357">
    <property type="entry name" value="PPIase_dom_sf"/>
</dbReference>
<dbReference type="PROSITE" id="PS50059">
    <property type="entry name" value="FKBP_PPIASE"/>
    <property type="match status" value="1"/>
</dbReference>
<dbReference type="PROSITE" id="PS50293">
    <property type="entry name" value="TPR_REGION"/>
    <property type="match status" value="1"/>
</dbReference>
<evidence type="ECO:0000259" key="17">
    <source>
        <dbReference type="PROSITE" id="PS50059"/>
    </source>
</evidence>
<proteinExistence type="predicted"/>
<dbReference type="PANTHER" id="PTHR46512:SF1">
    <property type="entry name" value="PEPTIDYLPROLYL ISOMERASE"/>
    <property type="match status" value="1"/>
</dbReference>
<organism evidence="18">
    <name type="scientific">Oppiella nova</name>
    <dbReference type="NCBI Taxonomy" id="334625"/>
    <lineage>
        <taxon>Eukaryota</taxon>
        <taxon>Metazoa</taxon>
        <taxon>Ecdysozoa</taxon>
        <taxon>Arthropoda</taxon>
        <taxon>Chelicerata</taxon>
        <taxon>Arachnida</taxon>
        <taxon>Acari</taxon>
        <taxon>Acariformes</taxon>
        <taxon>Sarcoptiformes</taxon>
        <taxon>Oribatida</taxon>
        <taxon>Brachypylina</taxon>
        <taxon>Oppioidea</taxon>
        <taxon>Oppiidae</taxon>
        <taxon>Oppiella</taxon>
    </lineage>
</organism>
<keyword evidence="9 15" id="KW-0802">TPR repeat</keyword>
<evidence type="ECO:0000256" key="5">
    <source>
        <dbReference type="ARBA" id="ARBA00022481"/>
    </source>
</evidence>
<keyword evidence="5" id="KW-0488">Methylation</keyword>
<dbReference type="EMBL" id="CAJPVJ010000384">
    <property type="protein sequence ID" value="CAG2162288.1"/>
    <property type="molecule type" value="Genomic_DNA"/>
</dbReference>
<gene>
    <name evidence="18" type="ORF">ONB1V03_LOCUS1886</name>
</gene>
<evidence type="ECO:0000256" key="16">
    <source>
        <dbReference type="SAM" id="MobiDB-lite"/>
    </source>
</evidence>
<keyword evidence="12" id="KW-0206">Cytoskeleton</keyword>
<dbReference type="GO" id="GO:0043066">
    <property type="term" value="P:negative regulation of apoptotic process"/>
    <property type="evidence" value="ECO:0007669"/>
    <property type="project" value="TreeGrafter"/>
</dbReference>
<evidence type="ECO:0000256" key="13">
    <source>
        <dbReference type="ARBA" id="ARBA00023242"/>
    </source>
</evidence>
<dbReference type="SMART" id="SM00028">
    <property type="entry name" value="TPR"/>
    <property type="match status" value="3"/>
</dbReference>
<dbReference type="GO" id="GO:0005874">
    <property type="term" value="C:microtubule"/>
    <property type="evidence" value="ECO:0007669"/>
    <property type="project" value="UniProtKB-KW"/>
</dbReference>